<comment type="caution">
    <text evidence="2">The sequence shown here is derived from an EMBL/GenBank/DDBJ whole genome shotgun (WGS) entry which is preliminary data.</text>
</comment>
<sequence length="355" mass="41007">MSPQPDLPVFSESLDFDVSNDKIIIDNNNNTITTSTTSTSTSTTSIITTSIITTNIINNNERVITGYMKHALDHMVVICDLCLQSTYKFGSHLPLPIRRPDLLGLMWMCKRCRDWYEIIHPEVMNDSARVFQDSDVYEFIPADVDTDDDDDDDIQDGRRIVIPAQKTKADPNSWLNKVLSRGRKRLLKSMLGIYELEFLEDSHLCRGFVSGGLYDPRKIVMAMREMKWFKKTRYQEYRSESVGSERAKAMAITFWAQWPRENANTIKVVNDDPPDSLWPKVEFALKQSQLCKDQRKLRLNGQGHEASMEQEEYDDVEMDEEEDEEDEDEEVMRVVSVALGRTFSFKVDCTIKPEE</sequence>
<gene>
    <name evidence="2" type="ORF">BGZ65_000637</name>
</gene>
<dbReference type="EMBL" id="JAAAHW010009635">
    <property type="protein sequence ID" value="KAF9938020.1"/>
    <property type="molecule type" value="Genomic_DNA"/>
</dbReference>
<name>A0A9P6LTM3_9FUNG</name>
<evidence type="ECO:0000256" key="1">
    <source>
        <dbReference type="SAM" id="MobiDB-lite"/>
    </source>
</evidence>
<keyword evidence="3" id="KW-1185">Reference proteome</keyword>
<feature type="compositionally biased region" description="Acidic residues" evidence="1">
    <location>
        <begin position="308"/>
        <end position="330"/>
    </location>
</feature>
<feature type="region of interest" description="Disordered" evidence="1">
    <location>
        <begin position="299"/>
        <end position="330"/>
    </location>
</feature>
<proteinExistence type="predicted"/>
<protein>
    <submittedName>
        <fullName evidence="2">Uncharacterized protein</fullName>
    </submittedName>
</protein>
<accession>A0A9P6LTM3</accession>
<reference evidence="2" key="1">
    <citation type="journal article" date="2020" name="Fungal Divers.">
        <title>Resolving the Mortierellaceae phylogeny through synthesis of multi-gene phylogenetics and phylogenomics.</title>
        <authorList>
            <person name="Vandepol N."/>
            <person name="Liber J."/>
            <person name="Desiro A."/>
            <person name="Na H."/>
            <person name="Kennedy M."/>
            <person name="Barry K."/>
            <person name="Grigoriev I.V."/>
            <person name="Miller A.N."/>
            <person name="O'Donnell K."/>
            <person name="Stajich J.E."/>
            <person name="Bonito G."/>
        </authorList>
    </citation>
    <scope>NUCLEOTIDE SEQUENCE</scope>
    <source>
        <strain evidence="2">MES-2147</strain>
    </source>
</reference>
<evidence type="ECO:0000313" key="2">
    <source>
        <dbReference type="EMBL" id="KAF9938020.1"/>
    </source>
</evidence>
<evidence type="ECO:0000313" key="3">
    <source>
        <dbReference type="Proteomes" id="UP000749646"/>
    </source>
</evidence>
<dbReference type="AlphaFoldDB" id="A0A9P6LTM3"/>
<dbReference type="OrthoDB" id="2421966at2759"/>
<dbReference type="Proteomes" id="UP000749646">
    <property type="component" value="Unassembled WGS sequence"/>
</dbReference>
<organism evidence="2 3">
    <name type="scientific">Modicella reniformis</name>
    <dbReference type="NCBI Taxonomy" id="1440133"/>
    <lineage>
        <taxon>Eukaryota</taxon>
        <taxon>Fungi</taxon>
        <taxon>Fungi incertae sedis</taxon>
        <taxon>Mucoromycota</taxon>
        <taxon>Mortierellomycotina</taxon>
        <taxon>Mortierellomycetes</taxon>
        <taxon>Mortierellales</taxon>
        <taxon>Mortierellaceae</taxon>
        <taxon>Modicella</taxon>
    </lineage>
</organism>